<evidence type="ECO:0008006" key="4">
    <source>
        <dbReference type="Google" id="ProtNLM"/>
    </source>
</evidence>
<keyword evidence="3" id="KW-1185">Reference proteome</keyword>
<dbReference type="Proteomes" id="UP001168877">
    <property type="component" value="Unassembled WGS sequence"/>
</dbReference>
<dbReference type="Pfam" id="PF01535">
    <property type="entry name" value="PPR"/>
    <property type="match status" value="1"/>
</dbReference>
<dbReference type="InterPro" id="IPR046960">
    <property type="entry name" value="PPR_At4g14850-like_plant"/>
</dbReference>
<dbReference type="EMBL" id="JAUESC010000001">
    <property type="protein sequence ID" value="KAK0607512.1"/>
    <property type="molecule type" value="Genomic_DNA"/>
</dbReference>
<dbReference type="InterPro" id="IPR011990">
    <property type="entry name" value="TPR-like_helical_dom_sf"/>
</dbReference>
<dbReference type="AlphaFoldDB" id="A0AA39W8I8"/>
<dbReference type="InterPro" id="IPR002885">
    <property type="entry name" value="PPR_rpt"/>
</dbReference>
<evidence type="ECO:0000313" key="3">
    <source>
        <dbReference type="Proteomes" id="UP001168877"/>
    </source>
</evidence>
<gene>
    <name evidence="2" type="ORF">LWI29_016093</name>
</gene>
<dbReference type="Gene3D" id="1.25.40.10">
    <property type="entry name" value="Tetratricopeptide repeat domain"/>
    <property type="match status" value="1"/>
</dbReference>
<sequence>MLRSSVRPDRLVLNSVANLCLGHLDRAFHCLVVKSGVEFNTFVRICLVDMYVKVEDLGLALKVFDESPERTKCESILLWNVLINRCCKVGDLGKAVEPF</sequence>
<organism evidence="2 3">
    <name type="scientific">Acer saccharum</name>
    <name type="common">Sugar maple</name>
    <dbReference type="NCBI Taxonomy" id="4024"/>
    <lineage>
        <taxon>Eukaryota</taxon>
        <taxon>Viridiplantae</taxon>
        <taxon>Streptophyta</taxon>
        <taxon>Embryophyta</taxon>
        <taxon>Tracheophyta</taxon>
        <taxon>Spermatophyta</taxon>
        <taxon>Magnoliopsida</taxon>
        <taxon>eudicotyledons</taxon>
        <taxon>Gunneridae</taxon>
        <taxon>Pentapetalae</taxon>
        <taxon>rosids</taxon>
        <taxon>malvids</taxon>
        <taxon>Sapindales</taxon>
        <taxon>Sapindaceae</taxon>
        <taxon>Hippocastanoideae</taxon>
        <taxon>Acereae</taxon>
        <taxon>Acer</taxon>
    </lineage>
</organism>
<evidence type="ECO:0000313" key="2">
    <source>
        <dbReference type="EMBL" id="KAK0607512.1"/>
    </source>
</evidence>
<reference evidence="2" key="1">
    <citation type="journal article" date="2022" name="Plant J.">
        <title>Strategies of tolerance reflected in two North American maple genomes.</title>
        <authorList>
            <person name="McEvoy S.L."/>
            <person name="Sezen U.U."/>
            <person name="Trouern-Trend A."/>
            <person name="McMahon S.M."/>
            <person name="Schaberg P.G."/>
            <person name="Yang J."/>
            <person name="Wegrzyn J.L."/>
            <person name="Swenson N.G."/>
        </authorList>
    </citation>
    <scope>NUCLEOTIDE SEQUENCE</scope>
    <source>
        <strain evidence="2">NS2018</strain>
    </source>
</reference>
<dbReference type="PANTHER" id="PTHR47926">
    <property type="entry name" value="PENTATRICOPEPTIDE REPEAT-CONTAINING PROTEIN"/>
    <property type="match status" value="1"/>
</dbReference>
<proteinExistence type="predicted"/>
<dbReference type="GO" id="GO:0009451">
    <property type="term" value="P:RNA modification"/>
    <property type="evidence" value="ECO:0007669"/>
    <property type="project" value="InterPro"/>
</dbReference>
<reference evidence="2" key="2">
    <citation type="submission" date="2023-06" db="EMBL/GenBank/DDBJ databases">
        <authorList>
            <person name="Swenson N.G."/>
            <person name="Wegrzyn J.L."/>
            <person name="Mcevoy S.L."/>
        </authorList>
    </citation>
    <scope>NUCLEOTIDE SEQUENCE</scope>
    <source>
        <strain evidence="2">NS2018</strain>
        <tissue evidence="2">Leaf</tissue>
    </source>
</reference>
<dbReference type="GO" id="GO:0003723">
    <property type="term" value="F:RNA binding"/>
    <property type="evidence" value="ECO:0007669"/>
    <property type="project" value="InterPro"/>
</dbReference>
<protein>
    <recommendedName>
        <fullName evidence="4">Pentatricopeptide repeat-containing protein</fullName>
    </recommendedName>
</protein>
<evidence type="ECO:0000256" key="1">
    <source>
        <dbReference type="ARBA" id="ARBA00022737"/>
    </source>
</evidence>
<accession>A0AA39W8I8</accession>
<dbReference type="NCBIfam" id="TIGR00756">
    <property type="entry name" value="PPR"/>
    <property type="match status" value="1"/>
</dbReference>
<comment type="caution">
    <text evidence="2">The sequence shown here is derived from an EMBL/GenBank/DDBJ whole genome shotgun (WGS) entry which is preliminary data.</text>
</comment>
<name>A0AA39W8I8_ACESA</name>
<keyword evidence="1" id="KW-0677">Repeat</keyword>